<dbReference type="Proteomes" id="UP000016600">
    <property type="component" value="Unassembled WGS sequence"/>
</dbReference>
<organism evidence="3 4">
    <name type="scientific">Hoylesella pleuritidis F0068</name>
    <dbReference type="NCBI Taxonomy" id="1081904"/>
    <lineage>
        <taxon>Bacteria</taxon>
        <taxon>Pseudomonadati</taxon>
        <taxon>Bacteroidota</taxon>
        <taxon>Bacteroidia</taxon>
        <taxon>Bacteroidales</taxon>
        <taxon>Prevotellaceae</taxon>
        <taxon>Hoylesella</taxon>
    </lineage>
</organism>
<dbReference type="InterPro" id="IPR013784">
    <property type="entry name" value="Carb-bd-like_fold"/>
</dbReference>
<keyword evidence="4" id="KW-1185">Reference proteome</keyword>
<protein>
    <submittedName>
        <fullName evidence="3">Ig-like protein</fullName>
    </submittedName>
</protein>
<dbReference type="EMBL" id="AWET01000036">
    <property type="protein sequence ID" value="ERK00609.1"/>
    <property type="molecule type" value="Genomic_DNA"/>
</dbReference>
<dbReference type="Pfam" id="PF13205">
    <property type="entry name" value="Big_5"/>
    <property type="match status" value="1"/>
</dbReference>
<evidence type="ECO:0000313" key="3">
    <source>
        <dbReference type="EMBL" id="ERK00609.1"/>
    </source>
</evidence>
<reference evidence="3 4" key="1">
    <citation type="submission" date="2013-08" db="EMBL/GenBank/DDBJ databases">
        <authorList>
            <person name="Durkin A.S."/>
            <person name="Haft D.R."/>
            <person name="McCorrison J."/>
            <person name="Torralba M."/>
            <person name="Gillis M."/>
            <person name="Haft D.H."/>
            <person name="Methe B."/>
            <person name="Sutton G."/>
            <person name="Nelson K.E."/>
        </authorList>
    </citation>
    <scope>NUCLEOTIDE SEQUENCE [LARGE SCALE GENOMIC DNA]</scope>
    <source>
        <strain evidence="3 4">F0068</strain>
    </source>
</reference>
<dbReference type="AlphaFoldDB" id="U2MMY4"/>
<evidence type="ECO:0000259" key="2">
    <source>
        <dbReference type="Pfam" id="PF13205"/>
    </source>
</evidence>
<name>U2MMY4_9BACT</name>
<comment type="caution">
    <text evidence="3">The sequence shown here is derived from an EMBL/GenBank/DDBJ whole genome shotgun (WGS) entry which is preliminary data.</text>
</comment>
<accession>U2MMY4</accession>
<dbReference type="GO" id="GO:0030246">
    <property type="term" value="F:carbohydrate binding"/>
    <property type="evidence" value="ECO:0007669"/>
    <property type="project" value="InterPro"/>
</dbReference>
<evidence type="ECO:0000256" key="1">
    <source>
        <dbReference type="ARBA" id="ARBA00022729"/>
    </source>
</evidence>
<dbReference type="PATRIC" id="fig|1081904.3.peg.1638"/>
<proteinExistence type="predicted"/>
<dbReference type="SUPFAM" id="SSF49452">
    <property type="entry name" value="Starch-binding domain-like"/>
    <property type="match status" value="1"/>
</dbReference>
<sequence length="693" mass="79186">MTVYMNNMTLDYIYRIIRRHFTAVSLKYRHYTLPLQGGVGGGILLFLASTLVVSCARMGHPDGGWYDETPPRVIATHPKDKGTDVKSKRVNIYFNEFIKIDNATENVIVSPPQLEAAEIKGMGKHIQVTLRDSLKANTTYTVDFSDAITDNNEGNPLGNYTYSFSTGPQIDTMEVAGNVVEAADLEPVKGILVGLYSNLADSAFTKQPMLRVARTDSRGRFVIKGVAPGRYRIYALQDADGDYTFKQKSEKIAFNRDIIIPSVKPDTRQDTIWRDSLRIDSISLVHYTHYLPDDVVLRAFNELITDRYLLKTERTEANHFTLFFSYGNPQLPRIRGLNFNADNAFITESNARRDTVNYWLRDSSLINQDTLRVQLQYEKTDSNGVLQLQTDTLDILSKQTYEWRRKQQQKAIEEWTKKQEKAKKKGEPYETQMPVKPLAVKIEASSELDPDKNIFISLPAPSAVVDTGKIHLYSKHDTLWYRSPFLLHLPRSRDKDSTATTDTTLIQRLKYELIGEWRPNIEYSLEIDSAAFIDIYGRASTPFKKGFKVHSTDDYSSLLVKIPDFTGQHIIAQLLNGDDKVIKEVATGTGTVEFFYIKPGSYYLRMFVDGNDNGIWDTGNFAQDRQPEAVYYYPEAIECKAKWDVTQTWNPTARSVAHQKPDKLIKQKADKQKTIRHRNAERARQLGIEMLKQ</sequence>
<gene>
    <name evidence="3" type="ORF">HMPREF1218_0596</name>
</gene>
<dbReference type="InterPro" id="IPR032812">
    <property type="entry name" value="SbsA_Ig"/>
</dbReference>
<feature type="domain" description="SbsA Ig-like" evidence="2">
    <location>
        <begin position="67"/>
        <end position="166"/>
    </location>
</feature>
<keyword evidence="1" id="KW-0732">Signal</keyword>
<evidence type="ECO:0000313" key="4">
    <source>
        <dbReference type="Proteomes" id="UP000016600"/>
    </source>
</evidence>